<dbReference type="Proteomes" id="UP001144978">
    <property type="component" value="Unassembled WGS sequence"/>
</dbReference>
<reference evidence="1" key="1">
    <citation type="submission" date="2022-08" db="EMBL/GenBank/DDBJ databases">
        <title>Genome Sequence of Pycnoporus sanguineus.</title>
        <authorList>
            <person name="Buettner E."/>
        </authorList>
    </citation>
    <scope>NUCLEOTIDE SEQUENCE</scope>
    <source>
        <strain evidence="1">CG-C14</strain>
    </source>
</reference>
<accession>A0ACC1P6V9</accession>
<organism evidence="1 2">
    <name type="scientific">Trametes sanguinea</name>
    <dbReference type="NCBI Taxonomy" id="158606"/>
    <lineage>
        <taxon>Eukaryota</taxon>
        <taxon>Fungi</taxon>
        <taxon>Dikarya</taxon>
        <taxon>Basidiomycota</taxon>
        <taxon>Agaricomycotina</taxon>
        <taxon>Agaricomycetes</taxon>
        <taxon>Polyporales</taxon>
        <taxon>Polyporaceae</taxon>
        <taxon>Trametes</taxon>
    </lineage>
</organism>
<keyword evidence="2" id="KW-1185">Reference proteome</keyword>
<evidence type="ECO:0000313" key="1">
    <source>
        <dbReference type="EMBL" id="KAJ2987226.1"/>
    </source>
</evidence>
<dbReference type="EMBL" id="JANSHE010003186">
    <property type="protein sequence ID" value="KAJ2987226.1"/>
    <property type="molecule type" value="Genomic_DNA"/>
</dbReference>
<proteinExistence type="predicted"/>
<comment type="caution">
    <text evidence="1">The sequence shown here is derived from an EMBL/GenBank/DDBJ whole genome shotgun (WGS) entry which is preliminary data.</text>
</comment>
<sequence length="304" mass="33898">MLPQIANAFAVGDFPTETLVQLLEILHRLAQHSNSLAATIVSTKGLIANTFQRFLLTPIPLTDDTSLPIPFALTFLRVVALSSRENATALLDPADSLLRFVISLPSASPFPVGLATTLLSETLRFYTALASYGLYAHIATTAQEHFLQLNRYVLSPQCLSVSLRSAWLELLEAWIICAHDPHRTTPTHEILWSQVVGWGWIDDILTARERLTVQDEELWRRIWEASAAFLEGARINGLRGGEEERSSVLAHLKESFSDGVEKRLWPATSHSGDRRSCATRPWTTRKHTRSCHPAFPGLCTARHS</sequence>
<protein>
    <submittedName>
        <fullName evidence="1">Uncharacterized protein</fullName>
    </submittedName>
</protein>
<evidence type="ECO:0000313" key="2">
    <source>
        <dbReference type="Proteomes" id="UP001144978"/>
    </source>
</evidence>
<gene>
    <name evidence="1" type="ORF">NUW54_g9489</name>
</gene>
<name>A0ACC1P6V9_9APHY</name>